<dbReference type="CDD" id="cd12281">
    <property type="entry name" value="RRM1_TatSF1_like"/>
    <property type="match status" value="1"/>
</dbReference>
<accession>A0A2Z7BDI5</accession>
<evidence type="ECO:0000313" key="10">
    <source>
        <dbReference type="EMBL" id="KZV32543.1"/>
    </source>
</evidence>
<evidence type="ECO:0000256" key="7">
    <source>
        <dbReference type="SAM" id="MobiDB-lite"/>
    </source>
</evidence>
<evidence type="ECO:0000256" key="6">
    <source>
        <dbReference type="PROSITE-ProRule" id="PRU00176"/>
    </source>
</evidence>
<dbReference type="GO" id="GO:0000398">
    <property type="term" value="P:mRNA splicing, via spliceosome"/>
    <property type="evidence" value="ECO:0007669"/>
    <property type="project" value="InterPro"/>
</dbReference>
<dbReference type="PROSITE" id="PS50102">
    <property type="entry name" value="RRM"/>
    <property type="match status" value="2"/>
</dbReference>
<dbReference type="AlphaFoldDB" id="A0A2Z7BDI5"/>
<feature type="region of interest" description="Disordered" evidence="7">
    <location>
        <begin position="346"/>
        <end position="376"/>
    </location>
</feature>
<keyword evidence="3" id="KW-0677">Repeat</keyword>
<dbReference type="Proteomes" id="UP000250235">
    <property type="component" value="Unassembled WGS sequence"/>
</dbReference>
<evidence type="ECO:0000256" key="8">
    <source>
        <dbReference type="SAM" id="Phobius"/>
    </source>
</evidence>
<dbReference type="SUPFAM" id="SSF54928">
    <property type="entry name" value="RNA-binding domain, RBD"/>
    <property type="match status" value="1"/>
</dbReference>
<dbReference type="CDD" id="cd12285">
    <property type="entry name" value="RRM3_RBM39_like"/>
    <property type="match status" value="1"/>
</dbReference>
<dbReference type="FunFam" id="3.30.70.330:FF:000329">
    <property type="entry name" value="splicing factor U2AF-associated protein 2"/>
    <property type="match status" value="1"/>
</dbReference>
<keyword evidence="2" id="KW-0507">mRNA processing</keyword>
<dbReference type="InterPro" id="IPR035445">
    <property type="entry name" value="GYF-like_dom_sf"/>
</dbReference>
<keyword evidence="11" id="KW-1185">Reference proteome</keyword>
<dbReference type="EMBL" id="KV006455">
    <property type="protein sequence ID" value="KZV32543.1"/>
    <property type="molecule type" value="Genomic_DNA"/>
</dbReference>
<feature type="transmembrane region" description="Helical" evidence="8">
    <location>
        <begin position="53"/>
        <end position="77"/>
    </location>
</feature>
<keyword evidence="8" id="KW-0472">Membrane</keyword>
<proteinExistence type="inferred from homology"/>
<keyword evidence="8" id="KW-1133">Transmembrane helix</keyword>
<dbReference type="InterPro" id="IPR035979">
    <property type="entry name" value="RBD_domain_sf"/>
</dbReference>
<gene>
    <name evidence="10" type="ORF">F511_15691</name>
</gene>
<evidence type="ECO:0000259" key="9">
    <source>
        <dbReference type="PROSITE" id="PS50102"/>
    </source>
</evidence>
<dbReference type="GO" id="GO:0003723">
    <property type="term" value="F:RNA binding"/>
    <property type="evidence" value="ECO:0007669"/>
    <property type="project" value="UniProtKB-UniRule"/>
</dbReference>
<dbReference type="FunFam" id="3.30.70.330:FF:000105">
    <property type="entry name" value="HIV Tat-specific factor 1 homolog"/>
    <property type="match status" value="1"/>
</dbReference>
<dbReference type="OrthoDB" id="10258585at2759"/>
<evidence type="ECO:0000256" key="4">
    <source>
        <dbReference type="ARBA" id="ARBA00022884"/>
    </source>
</evidence>
<dbReference type="InterPro" id="IPR034392">
    <property type="entry name" value="TatSF1-like_RRM1"/>
</dbReference>
<feature type="compositionally biased region" description="Acidic residues" evidence="7">
    <location>
        <begin position="346"/>
        <end position="356"/>
    </location>
</feature>
<dbReference type="InterPro" id="IPR034393">
    <property type="entry name" value="TatSF1-like"/>
</dbReference>
<evidence type="ECO:0000256" key="1">
    <source>
        <dbReference type="ARBA" id="ARBA00007747"/>
    </source>
</evidence>
<dbReference type="PANTHER" id="PTHR15608:SF0">
    <property type="entry name" value="HIV TAT-SPECIFIC FACTOR 1"/>
    <property type="match status" value="1"/>
</dbReference>
<comment type="similarity">
    <text evidence="1">Belongs to the HTATSF1 family.</text>
</comment>
<dbReference type="Pfam" id="PF14237">
    <property type="entry name" value="GYF_2"/>
    <property type="match status" value="1"/>
</dbReference>
<keyword evidence="8" id="KW-0812">Transmembrane</keyword>
<dbReference type="InterPro" id="IPR000504">
    <property type="entry name" value="RRM_dom"/>
</dbReference>
<evidence type="ECO:0000256" key="2">
    <source>
        <dbReference type="ARBA" id="ARBA00022664"/>
    </source>
</evidence>
<evidence type="ECO:0000256" key="3">
    <source>
        <dbReference type="ARBA" id="ARBA00022737"/>
    </source>
</evidence>
<dbReference type="GO" id="GO:0005684">
    <property type="term" value="C:U2-type spliceosomal complex"/>
    <property type="evidence" value="ECO:0007669"/>
    <property type="project" value="TreeGrafter"/>
</dbReference>
<feature type="domain" description="RRM" evidence="9">
    <location>
        <begin position="606"/>
        <end position="691"/>
    </location>
</feature>
<keyword evidence="4 6" id="KW-0694">RNA-binding</keyword>
<dbReference type="SUPFAM" id="SSF55277">
    <property type="entry name" value="GYF domain"/>
    <property type="match status" value="1"/>
</dbReference>
<name>A0A2Z7BDI5_9LAMI</name>
<reference evidence="10 11" key="1">
    <citation type="journal article" date="2015" name="Proc. Natl. Acad. Sci. U.S.A.">
        <title>The resurrection genome of Boea hygrometrica: A blueprint for survival of dehydration.</title>
        <authorList>
            <person name="Xiao L."/>
            <person name="Yang G."/>
            <person name="Zhang L."/>
            <person name="Yang X."/>
            <person name="Zhao S."/>
            <person name="Ji Z."/>
            <person name="Zhou Q."/>
            <person name="Hu M."/>
            <person name="Wang Y."/>
            <person name="Chen M."/>
            <person name="Xu Y."/>
            <person name="Jin H."/>
            <person name="Xiao X."/>
            <person name="Hu G."/>
            <person name="Bao F."/>
            <person name="Hu Y."/>
            <person name="Wan P."/>
            <person name="Li L."/>
            <person name="Deng X."/>
            <person name="Kuang T."/>
            <person name="Xiang C."/>
            <person name="Zhu J.K."/>
            <person name="Oliver M.J."/>
            <person name="He Y."/>
        </authorList>
    </citation>
    <scope>NUCLEOTIDE SEQUENCE [LARGE SCALE GENOMIC DNA]</scope>
    <source>
        <strain evidence="11">cv. XS01</strain>
    </source>
</reference>
<dbReference type="Gene3D" id="3.30.70.330">
    <property type="match status" value="2"/>
</dbReference>
<dbReference type="InterPro" id="IPR012677">
    <property type="entry name" value="Nucleotide-bd_a/b_plait_sf"/>
</dbReference>
<organism evidence="10 11">
    <name type="scientific">Dorcoceras hygrometricum</name>
    <dbReference type="NCBI Taxonomy" id="472368"/>
    <lineage>
        <taxon>Eukaryota</taxon>
        <taxon>Viridiplantae</taxon>
        <taxon>Streptophyta</taxon>
        <taxon>Embryophyta</taxon>
        <taxon>Tracheophyta</taxon>
        <taxon>Spermatophyta</taxon>
        <taxon>Magnoliopsida</taxon>
        <taxon>eudicotyledons</taxon>
        <taxon>Gunneridae</taxon>
        <taxon>Pentapetalae</taxon>
        <taxon>asterids</taxon>
        <taxon>lamiids</taxon>
        <taxon>Lamiales</taxon>
        <taxon>Gesneriaceae</taxon>
        <taxon>Didymocarpoideae</taxon>
        <taxon>Trichosporeae</taxon>
        <taxon>Loxocarpinae</taxon>
        <taxon>Dorcoceras</taxon>
    </lineage>
</organism>
<evidence type="ECO:0000313" key="11">
    <source>
        <dbReference type="Proteomes" id="UP000250235"/>
    </source>
</evidence>
<dbReference type="SMART" id="SM00360">
    <property type="entry name" value="RRM"/>
    <property type="match status" value="2"/>
</dbReference>
<dbReference type="GO" id="GO:0005686">
    <property type="term" value="C:U2 snRNP"/>
    <property type="evidence" value="ECO:0007669"/>
    <property type="project" value="TreeGrafter"/>
</dbReference>
<feature type="region of interest" description="Disordered" evidence="7">
    <location>
        <begin position="431"/>
        <end position="464"/>
    </location>
</feature>
<feature type="domain" description="RRM" evidence="9">
    <location>
        <begin position="475"/>
        <end position="564"/>
    </location>
</feature>
<dbReference type="PANTHER" id="PTHR15608">
    <property type="entry name" value="SPLICING FACTOR U2AF-ASSOCIATED PROTEIN 2"/>
    <property type="match status" value="1"/>
</dbReference>
<evidence type="ECO:0000256" key="5">
    <source>
        <dbReference type="ARBA" id="ARBA00023187"/>
    </source>
</evidence>
<sequence>MESAAGLAMETSKVESSCRNRADAKLLFRCAVRSLGARLSDKHMGRDRRRKNLSCSLFTGSSYLTVSLSTGYFALLLKLQILRLDILRLDASACDWIHSNSCARAKRCRINLCKRHRFAIAISKYHLLVNSILQLDFLLYDVASLLRLDVQATCWYLATAGLKPSADCDDVTDDVINAKPSADSSARPPAGGIGISRYGDISVTHEDLLVLVRIEVAAGRHRAQGYGTQSVEYSRRKVESGTNAFQENSEYNFGGGSGWLILGPEQQLLGPYSVPELRAHYSSGYLTQDTNVWSEGLGDWQPLSSIPGLLSDAPAESALSSIDIVSPKNEEDEFEKWQREVREVEAETEAEVNQNDDQERPATPPDGEEEFIDDDGTKYKWDRSLRAWVPQENDSQKFEEYELKEMTFLKEEEVFSTVNTDEFSVKEEVNDASEAVEDMQNGKRKLPGKKSDTKTEEKKEGNQPPETWFELKVNTHVYVTGLPEDVTVEEVVEVFSKCGIIKEDPETKKPRVKIYVDKETGRKKGDALVTYLKDPSVDLAIQILDGTPLRPDGKVPMVVTKAKFEQKGDKYISRQVDKKKKRKLQKVEQKMLGWGGLDDSKVSIPATVVLRYMFTPAELRADENLRSELEEDVRDECGKLGPLDSVKLCETNPQGVILVKFKDRKDARKCIELMNGRWFGGRQIHASEDDGTINHALIRDLDEETDRLEKFGAELEAD</sequence>
<keyword evidence="5" id="KW-0508">mRNA splicing</keyword>
<protein>
    <recommendedName>
        <fullName evidence="9">RRM domain-containing protein</fullName>
    </recommendedName>
</protein>
<dbReference type="Pfam" id="PF00076">
    <property type="entry name" value="RRM_1"/>
    <property type="match status" value="2"/>
</dbReference>
<feature type="compositionally biased region" description="Basic and acidic residues" evidence="7">
    <location>
        <begin position="449"/>
        <end position="461"/>
    </location>
</feature>
<dbReference type="InterPro" id="IPR025640">
    <property type="entry name" value="GYF_2"/>
</dbReference>